<dbReference type="AlphaFoldDB" id="A0A5C3Q8J1"/>
<feature type="compositionally biased region" description="Polar residues" evidence="1">
    <location>
        <begin position="1"/>
        <end position="13"/>
    </location>
</feature>
<dbReference type="Proteomes" id="UP000305067">
    <property type="component" value="Unassembled WGS sequence"/>
</dbReference>
<organism evidence="2 3">
    <name type="scientific">Pterulicium gracile</name>
    <dbReference type="NCBI Taxonomy" id="1884261"/>
    <lineage>
        <taxon>Eukaryota</taxon>
        <taxon>Fungi</taxon>
        <taxon>Dikarya</taxon>
        <taxon>Basidiomycota</taxon>
        <taxon>Agaricomycotina</taxon>
        <taxon>Agaricomycetes</taxon>
        <taxon>Agaricomycetidae</taxon>
        <taxon>Agaricales</taxon>
        <taxon>Pleurotineae</taxon>
        <taxon>Pterulaceae</taxon>
        <taxon>Pterulicium</taxon>
    </lineage>
</organism>
<proteinExistence type="predicted"/>
<feature type="region of interest" description="Disordered" evidence="1">
    <location>
        <begin position="127"/>
        <end position="147"/>
    </location>
</feature>
<dbReference type="EMBL" id="ML178840">
    <property type="protein sequence ID" value="TFK98404.1"/>
    <property type="molecule type" value="Genomic_DNA"/>
</dbReference>
<keyword evidence="3" id="KW-1185">Reference proteome</keyword>
<name>A0A5C3Q8J1_9AGAR</name>
<protein>
    <submittedName>
        <fullName evidence="2">Uncharacterized protein</fullName>
    </submittedName>
</protein>
<evidence type="ECO:0000313" key="2">
    <source>
        <dbReference type="EMBL" id="TFK98404.1"/>
    </source>
</evidence>
<feature type="compositionally biased region" description="Low complexity" evidence="1">
    <location>
        <begin position="55"/>
        <end position="74"/>
    </location>
</feature>
<feature type="region of interest" description="Disordered" evidence="1">
    <location>
        <begin position="1"/>
        <end position="23"/>
    </location>
</feature>
<evidence type="ECO:0000256" key="1">
    <source>
        <dbReference type="SAM" id="MobiDB-lite"/>
    </source>
</evidence>
<evidence type="ECO:0000313" key="3">
    <source>
        <dbReference type="Proteomes" id="UP000305067"/>
    </source>
</evidence>
<accession>A0A5C3Q8J1</accession>
<feature type="compositionally biased region" description="Low complexity" evidence="1">
    <location>
        <begin position="132"/>
        <end position="147"/>
    </location>
</feature>
<feature type="region of interest" description="Disordered" evidence="1">
    <location>
        <begin position="41"/>
        <end position="74"/>
    </location>
</feature>
<reference evidence="2 3" key="1">
    <citation type="journal article" date="2019" name="Nat. Ecol. Evol.">
        <title>Megaphylogeny resolves global patterns of mushroom evolution.</title>
        <authorList>
            <person name="Varga T."/>
            <person name="Krizsan K."/>
            <person name="Foldi C."/>
            <person name="Dima B."/>
            <person name="Sanchez-Garcia M."/>
            <person name="Sanchez-Ramirez S."/>
            <person name="Szollosi G.J."/>
            <person name="Szarkandi J.G."/>
            <person name="Papp V."/>
            <person name="Albert L."/>
            <person name="Andreopoulos W."/>
            <person name="Angelini C."/>
            <person name="Antonin V."/>
            <person name="Barry K.W."/>
            <person name="Bougher N.L."/>
            <person name="Buchanan P."/>
            <person name="Buyck B."/>
            <person name="Bense V."/>
            <person name="Catcheside P."/>
            <person name="Chovatia M."/>
            <person name="Cooper J."/>
            <person name="Damon W."/>
            <person name="Desjardin D."/>
            <person name="Finy P."/>
            <person name="Geml J."/>
            <person name="Haridas S."/>
            <person name="Hughes K."/>
            <person name="Justo A."/>
            <person name="Karasinski D."/>
            <person name="Kautmanova I."/>
            <person name="Kiss B."/>
            <person name="Kocsube S."/>
            <person name="Kotiranta H."/>
            <person name="LaButti K.M."/>
            <person name="Lechner B.E."/>
            <person name="Liimatainen K."/>
            <person name="Lipzen A."/>
            <person name="Lukacs Z."/>
            <person name="Mihaltcheva S."/>
            <person name="Morgado L.N."/>
            <person name="Niskanen T."/>
            <person name="Noordeloos M.E."/>
            <person name="Ohm R.A."/>
            <person name="Ortiz-Santana B."/>
            <person name="Ovrebo C."/>
            <person name="Racz N."/>
            <person name="Riley R."/>
            <person name="Savchenko A."/>
            <person name="Shiryaev A."/>
            <person name="Soop K."/>
            <person name="Spirin V."/>
            <person name="Szebenyi C."/>
            <person name="Tomsovsky M."/>
            <person name="Tulloss R.E."/>
            <person name="Uehling J."/>
            <person name="Grigoriev I.V."/>
            <person name="Vagvolgyi C."/>
            <person name="Papp T."/>
            <person name="Martin F.M."/>
            <person name="Miettinen O."/>
            <person name="Hibbett D.S."/>
            <person name="Nagy L.G."/>
        </authorList>
    </citation>
    <scope>NUCLEOTIDE SEQUENCE [LARGE SCALE GENOMIC DNA]</scope>
    <source>
        <strain evidence="2 3">CBS 309.79</strain>
    </source>
</reference>
<gene>
    <name evidence="2" type="ORF">BDV98DRAFT_212027</name>
</gene>
<sequence length="217" mass="23772">MTRNHPTHPTSLRNAPPPPIPRLFWIPRLQPLTRRLLNKPHTTRSHYHPPPRNMSTESYNATASSSTSASMDQALSSSSNACSWSADDDSTSFGELPPMDLDDIEMNYDPSFYQQAVDEFVRQMEAGDDYSSDSGSDAGMSSSGSSVDSFDELIEQFDGLPNEVVAEFVKTCCAGCLPEDGKQIPQDFDFEALLESIPAFPLPTPTSDMATTVPVTN</sequence>